<dbReference type="STRING" id="655827.E9DRP7"/>
<dbReference type="PANTHER" id="PTHR43720">
    <property type="entry name" value="2-AMINOMUCONIC SEMIALDEHYDE DEHYDROGENASE"/>
    <property type="match status" value="1"/>
</dbReference>
<dbReference type="InterPro" id="IPR016161">
    <property type="entry name" value="Ald_DH/histidinol_DH"/>
</dbReference>
<evidence type="ECO:0000313" key="4">
    <source>
        <dbReference type="EMBL" id="EFY93925.1"/>
    </source>
</evidence>
<reference evidence="4 5" key="1">
    <citation type="journal article" date="2011" name="PLoS Genet.">
        <title>Genome sequencing and comparative transcriptomics of the model entomopathogenic fungi Metarhizium anisopliae and M. acridum.</title>
        <authorList>
            <person name="Gao Q."/>
            <person name="Jin K."/>
            <person name="Ying S.H."/>
            <person name="Zhang Y."/>
            <person name="Xiao G."/>
            <person name="Shang Y."/>
            <person name="Duan Z."/>
            <person name="Hu X."/>
            <person name="Xie X.Q."/>
            <person name="Zhou G."/>
            <person name="Peng G."/>
            <person name="Luo Z."/>
            <person name="Huang W."/>
            <person name="Wang B."/>
            <person name="Fang W."/>
            <person name="Wang S."/>
            <person name="Zhong Y."/>
            <person name="Ma L.J."/>
            <person name="St Leger R.J."/>
            <person name="Zhao G.P."/>
            <person name="Pei Y."/>
            <person name="Feng M.G."/>
            <person name="Xia Y."/>
            <person name="Wang C."/>
        </authorList>
    </citation>
    <scope>NUCLEOTIDE SEQUENCE [LARGE SCALE GENOMIC DNA]</scope>
    <source>
        <strain evidence="4 5">CQMa 102</strain>
    </source>
</reference>
<dbReference type="Gene3D" id="3.40.309.10">
    <property type="entry name" value="Aldehyde Dehydrogenase, Chain A, domain 2"/>
    <property type="match status" value="1"/>
</dbReference>
<dbReference type="SUPFAM" id="SSF53720">
    <property type="entry name" value="ALDH-like"/>
    <property type="match status" value="1"/>
</dbReference>
<evidence type="ECO:0000256" key="1">
    <source>
        <dbReference type="ARBA" id="ARBA00009986"/>
    </source>
</evidence>
<protein>
    <submittedName>
        <fullName evidence="4">Aldehyde dehydrogenase</fullName>
    </submittedName>
</protein>
<organism evidence="5">
    <name type="scientific">Metarhizium acridum (strain CQMa 102)</name>
    <dbReference type="NCBI Taxonomy" id="655827"/>
    <lineage>
        <taxon>Eukaryota</taxon>
        <taxon>Fungi</taxon>
        <taxon>Dikarya</taxon>
        <taxon>Ascomycota</taxon>
        <taxon>Pezizomycotina</taxon>
        <taxon>Sordariomycetes</taxon>
        <taxon>Hypocreomycetidae</taxon>
        <taxon>Hypocreales</taxon>
        <taxon>Clavicipitaceae</taxon>
        <taxon>Metarhizium</taxon>
    </lineage>
</organism>
<evidence type="ECO:0000313" key="5">
    <source>
        <dbReference type="Proteomes" id="UP000002499"/>
    </source>
</evidence>
<comment type="similarity">
    <text evidence="1">Belongs to the aldehyde dehydrogenase family.</text>
</comment>
<evidence type="ECO:0000256" key="2">
    <source>
        <dbReference type="ARBA" id="ARBA00023027"/>
    </source>
</evidence>
<dbReference type="PANTHER" id="PTHR43720:SF2">
    <property type="entry name" value="2-AMINOMUCONIC SEMIALDEHYDE DEHYDROGENASE"/>
    <property type="match status" value="1"/>
</dbReference>
<dbReference type="OrthoDB" id="310895at2759"/>
<dbReference type="EMBL" id="GL698470">
    <property type="protein sequence ID" value="EFY93925.1"/>
    <property type="molecule type" value="Genomic_DNA"/>
</dbReference>
<evidence type="ECO:0000259" key="3">
    <source>
        <dbReference type="Pfam" id="PF00171"/>
    </source>
</evidence>
<accession>E9DRP7</accession>
<name>E9DRP7_METAQ</name>
<keyword evidence="5" id="KW-1185">Reference proteome</keyword>
<dbReference type="Gene3D" id="3.40.605.10">
    <property type="entry name" value="Aldehyde Dehydrogenase, Chain A, domain 1"/>
    <property type="match status" value="1"/>
</dbReference>
<gene>
    <name evidence="4" type="ORF">MAC_00416</name>
</gene>
<dbReference type="InterPro" id="IPR016163">
    <property type="entry name" value="Ald_DH_C"/>
</dbReference>
<dbReference type="eggNOG" id="KOG2450">
    <property type="taxonomic scope" value="Eukaryota"/>
</dbReference>
<keyword evidence="2" id="KW-0520">NAD</keyword>
<dbReference type="InterPro" id="IPR015590">
    <property type="entry name" value="Aldehyde_DH_dom"/>
</dbReference>
<dbReference type="InterPro" id="IPR016162">
    <property type="entry name" value="Ald_DH_N"/>
</dbReference>
<proteinExistence type="inferred from homology"/>
<dbReference type="OMA" id="CISEFER"/>
<dbReference type="GO" id="GO:0006598">
    <property type="term" value="P:polyamine catabolic process"/>
    <property type="evidence" value="ECO:0007669"/>
    <property type="project" value="TreeGrafter"/>
</dbReference>
<dbReference type="Proteomes" id="UP000002499">
    <property type="component" value="Unassembled WGS sequence"/>
</dbReference>
<dbReference type="GO" id="GO:0004029">
    <property type="term" value="F:aldehyde dehydrogenase (NAD+) activity"/>
    <property type="evidence" value="ECO:0007669"/>
    <property type="project" value="TreeGrafter"/>
</dbReference>
<dbReference type="AlphaFoldDB" id="E9DRP7"/>
<dbReference type="HOGENOM" id="CLU_005391_1_4_1"/>
<dbReference type="InParanoid" id="E9DRP7"/>
<sequence length="345" mass="37827">MNDPHISNVIACFRRKIDIYRASHATAGVITYPLTVLEAGNGGDWELGSSHKVIPQQAYTTRSSDIEAELTAPNGKSWSQPLGLFIGNGFRDSAKGKRITSFHPYTATGKHVMRMASTTMKAVTLETGGKLPLIVFDDANLDQAVRWVHEGIMANQGPVCTATSSLLVPDGIYDRFVEEFTDYTSKTSMLGDPFEATTYQGPQVSAAQRDRVLSYIRTAQTENVNIIHPCRAIQNFLERATIFKEEIFGPCAAVAQFKTEQEALDIANSTQYGLAGAVFTRDMARSHRVARELEAGMVWINSSSDFDVRAPFGGVEECGIGRELGEDGLRGYYSVKAVHVNLTES</sequence>
<dbReference type="Pfam" id="PF00171">
    <property type="entry name" value="Aldedh"/>
    <property type="match status" value="1"/>
</dbReference>
<feature type="domain" description="Aldehyde dehydrogenase" evidence="3">
    <location>
        <begin position="99"/>
        <end position="338"/>
    </location>
</feature>